<feature type="transmembrane region" description="Helical" evidence="1">
    <location>
        <begin position="48"/>
        <end position="67"/>
    </location>
</feature>
<protein>
    <submittedName>
        <fullName evidence="2">Putative membrane protein</fullName>
    </submittedName>
</protein>
<keyword evidence="1" id="KW-0812">Transmembrane</keyword>
<name>A0A256FQS1_9HYPH</name>
<feature type="transmembrane region" description="Helical" evidence="1">
    <location>
        <begin position="20"/>
        <end position="41"/>
    </location>
</feature>
<dbReference type="RefSeq" id="WP_094574676.1">
    <property type="nucleotide sequence ID" value="NZ_JBHEEL010000012.1"/>
</dbReference>
<dbReference type="Proteomes" id="UP000216345">
    <property type="component" value="Unassembled WGS sequence"/>
</dbReference>
<organism evidence="2 3">
    <name type="scientific">Brucella rhizosphaerae</name>
    <dbReference type="NCBI Taxonomy" id="571254"/>
    <lineage>
        <taxon>Bacteria</taxon>
        <taxon>Pseudomonadati</taxon>
        <taxon>Pseudomonadota</taxon>
        <taxon>Alphaproteobacteria</taxon>
        <taxon>Hyphomicrobiales</taxon>
        <taxon>Brucellaceae</taxon>
        <taxon>Brucella/Ochrobactrum group</taxon>
        <taxon>Brucella</taxon>
    </lineage>
</organism>
<dbReference type="AlphaFoldDB" id="A0A256FQS1"/>
<evidence type="ECO:0000256" key="1">
    <source>
        <dbReference type="SAM" id="Phobius"/>
    </source>
</evidence>
<dbReference type="OrthoDB" id="8084567at2"/>
<gene>
    <name evidence="2" type="ORF">CEV32_3960</name>
</gene>
<reference evidence="2 3" key="1">
    <citation type="submission" date="2017-07" db="EMBL/GenBank/DDBJ databases">
        <title>Phylogenetic study on the rhizospheric bacterium Ochrobactrum sp. A44.</title>
        <authorList>
            <person name="Krzyzanowska D.M."/>
            <person name="Ossowicki A."/>
            <person name="Rajewska M."/>
            <person name="Maciag T."/>
            <person name="Kaczynski Z."/>
            <person name="Czerwicka M."/>
            <person name="Jafra S."/>
        </authorList>
    </citation>
    <scope>NUCLEOTIDE SEQUENCE [LARGE SCALE GENOMIC DNA]</scope>
    <source>
        <strain evidence="2 3">PR17</strain>
    </source>
</reference>
<keyword evidence="1" id="KW-1133">Transmembrane helix</keyword>
<accession>A0A256FQS1</accession>
<sequence length="69" mass="7823">MTMRPDYIYNSPPDPKADDAFAKFFAVLFWLVLGLVAIVYVATVLRSWFNAAIAWITDMISFLGGFLPF</sequence>
<comment type="caution">
    <text evidence="2">The sequence shown here is derived from an EMBL/GenBank/DDBJ whole genome shotgun (WGS) entry which is preliminary data.</text>
</comment>
<proteinExistence type="predicted"/>
<evidence type="ECO:0000313" key="2">
    <source>
        <dbReference type="EMBL" id="OYR17199.1"/>
    </source>
</evidence>
<keyword evidence="3" id="KW-1185">Reference proteome</keyword>
<evidence type="ECO:0000313" key="3">
    <source>
        <dbReference type="Proteomes" id="UP000216345"/>
    </source>
</evidence>
<keyword evidence="1" id="KW-0472">Membrane</keyword>
<dbReference type="EMBL" id="NNRK01000020">
    <property type="protein sequence ID" value="OYR17199.1"/>
    <property type="molecule type" value="Genomic_DNA"/>
</dbReference>